<accession>A0A812KE07</accession>
<dbReference type="AlphaFoldDB" id="A0A812KE07"/>
<reference evidence="2" key="1">
    <citation type="submission" date="2021-02" db="EMBL/GenBank/DDBJ databases">
        <authorList>
            <person name="Dougan E. K."/>
            <person name="Rhodes N."/>
            <person name="Thang M."/>
            <person name="Chan C."/>
        </authorList>
    </citation>
    <scope>NUCLEOTIDE SEQUENCE</scope>
</reference>
<comment type="caution">
    <text evidence="2">The sequence shown here is derived from an EMBL/GenBank/DDBJ whole genome shotgun (WGS) entry which is preliminary data.</text>
</comment>
<feature type="transmembrane region" description="Helical" evidence="1">
    <location>
        <begin position="46"/>
        <end position="65"/>
    </location>
</feature>
<feature type="non-terminal residue" evidence="2">
    <location>
        <position position="1"/>
    </location>
</feature>
<evidence type="ECO:0000313" key="2">
    <source>
        <dbReference type="EMBL" id="CAE7225295.1"/>
    </source>
</evidence>
<organism evidence="2 3">
    <name type="scientific">Symbiodinium pilosum</name>
    <name type="common">Dinoflagellate</name>
    <dbReference type="NCBI Taxonomy" id="2952"/>
    <lineage>
        <taxon>Eukaryota</taxon>
        <taxon>Sar</taxon>
        <taxon>Alveolata</taxon>
        <taxon>Dinophyceae</taxon>
        <taxon>Suessiales</taxon>
        <taxon>Symbiodiniaceae</taxon>
        <taxon>Symbiodinium</taxon>
    </lineage>
</organism>
<evidence type="ECO:0000313" key="3">
    <source>
        <dbReference type="Proteomes" id="UP000649617"/>
    </source>
</evidence>
<dbReference type="Proteomes" id="UP000649617">
    <property type="component" value="Unassembled WGS sequence"/>
</dbReference>
<evidence type="ECO:0000256" key="1">
    <source>
        <dbReference type="SAM" id="Phobius"/>
    </source>
</evidence>
<gene>
    <name evidence="2" type="ORF">SPIL2461_LOCUS3146</name>
</gene>
<feature type="non-terminal residue" evidence="2">
    <location>
        <position position="109"/>
    </location>
</feature>
<sequence>VALEVVLHVDDVFFTLLMPYKVVSTLERVEEVTVKLARPWMSCVRHVGVVTFMVMVVLTSHFFLLQPMVDRMQETADALCSGHTSFSFFRDAAGFVFMREYSATASEQT</sequence>
<keyword evidence="1" id="KW-1133">Transmembrane helix</keyword>
<keyword evidence="1" id="KW-0812">Transmembrane</keyword>
<keyword evidence="1" id="KW-0472">Membrane</keyword>
<name>A0A812KE07_SYMPI</name>
<proteinExistence type="predicted"/>
<keyword evidence="3" id="KW-1185">Reference proteome</keyword>
<dbReference type="EMBL" id="CAJNIZ010003733">
    <property type="protein sequence ID" value="CAE7225295.1"/>
    <property type="molecule type" value="Genomic_DNA"/>
</dbReference>
<dbReference type="OrthoDB" id="425456at2759"/>
<protein>
    <submittedName>
        <fullName evidence="2">Uncharacterized protein</fullName>
    </submittedName>
</protein>